<gene>
    <name evidence="5" type="ORF">BLA60_06795</name>
</gene>
<feature type="domain" description="HTH hxlR-type" evidence="4">
    <location>
        <begin position="16"/>
        <end position="111"/>
    </location>
</feature>
<evidence type="ECO:0000259" key="4">
    <source>
        <dbReference type="PROSITE" id="PS51118"/>
    </source>
</evidence>
<dbReference type="GO" id="GO:0003677">
    <property type="term" value="F:DNA binding"/>
    <property type="evidence" value="ECO:0007669"/>
    <property type="project" value="UniProtKB-KW"/>
</dbReference>
<dbReference type="Pfam" id="PF01638">
    <property type="entry name" value="HxlR"/>
    <property type="match status" value="1"/>
</dbReference>
<name>A0A7Z0WRW1_9PSEU</name>
<keyword evidence="6" id="KW-1185">Reference proteome</keyword>
<keyword evidence="2" id="KW-0238">DNA-binding</keyword>
<dbReference type="Gene3D" id="1.10.10.10">
    <property type="entry name" value="Winged helix-like DNA-binding domain superfamily/Winged helix DNA-binding domain"/>
    <property type="match status" value="1"/>
</dbReference>
<keyword evidence="1" id="KW-0805">Transcription regulation</keyword>
<dbReference type="PANTHER" id="PTHR33204:SF18">
    <property type="entry name" value="TRANSCRIPTIONAL REGULATORY PROTEIN"/>
    <property type="match status" value="1"/>
</dbReference>
<dbReference type="AlphaFoldDB" id="A0A7Z0WRW1"/>
<keyword evidence="3" id="KW-0804">Transcription</keyword>
<proteinExistence type="predicted"/>
<dbReference type="Gene3D" id="3.30.1050.10">
    <property type="entry name" value="SCP2 sterol-binding domain"/>
    <property type="match status" value="1"/>
</dbReference>
<dbReference type="SUPFAM" id="SSF55718">
    <property type="entry name" value="SCP-like"/>
    <property type="match status" value="1"/>
</dbReference>
<evidence type="ECO:0000256" key="2">
    <source>
        <dbReference type="ARBA" id="ARBA00023125"/>
    </source>
</evidence>
<dbReference type="InterPro" id="IPR036527">
    <property type="entry name" value="SCP2_sterol-bd_dom_sf"/>
</dbReference>
<dbReference type="InterPro" id="IPR002577">
    <property type="entry name" value="HTH_HxlR"/>
</dbReference>
<dbReference type="InterPro" id="IPR036388">
    <property type="entry name" value="WH-like_DNA-bd_sf"/>
</dbReference>
<sequence>MSELESLTSRSYGQYCGLARALEVVGERWALLVVRDLLVRSQTYAELQRGLPRLPVDILSTRLRELESAGVVSHTESPDGLVYALTPLGLELDDILVRLGRWGATLLGAPSGEEIVTPSSLVMALRTTFHQEIAAGLHVSYEIHVGDIVLNARIDDGDLAVGTGPLPDADLVIEAGLSLRALMAADITPEAALAEQLVTVTGNRELLTTFVDLFRIGA</sequence>
<dbReference type="PROSITE" id="PS51118">
    <property type="entry name" value="HTH_HXLR"/>
    <property type="match status" value="1"/>
</dbReference>
<dbReference type="SUPFAM" id="SSF46785">
    <property type="entry name" value="Winged helix' DNA-binding domain"/>
    <property type="match status" value="1"/>
</dbReference>
<reference evidence="5 6" key="1">
    <citation type="submission" date="2016-12" db="EMBL/GenBank/DDBJ databases">
        <title>The draft genome sequence of Actinophytocola xinjiangensis.</title>
        <authorList>
            <person name="Wang W."/>
            <person name="Yuan L."/>
        </authorList>
    </citation>
    <scope>NUCLEOTIDE SEQUENCE [LARGE SCALE GENOMIC DNA]</scope>
    <source>
        <strain evidence="5 6">CGMCC 4.4663</strain>
    </source>
</reference>
<dbReference type="PANTHER" id="PTHR33204">
    <property type="entry name" value="TRANSCRIPTIONAL REGULATOR, MARR FAMILY"/>
    <property type="match status" value="1"/>
</dbReference>
<protein>
    <submittedName>
        <fullName evidence="5">Transcriptional regulator</fullName>
    </submittedName>
</protein>
<dbReference type="InterPro" id="IPR036390">
    <property type="entry name" value="WH_DNA-bd_sf"/>
</dbReference>
<accession>A0A7Z0WRW1</accession>
<comment type="caution">
    <text evidence="5">The sequence shown here is derived from an EMBL/GenBank/DDBJ whole genome shotgun (WGS) entry which is preliminary data.</text>
</comment>
<evidence type="ECO:0000313" key="6">
    <source>
        <dbReference type="Proteomes" id="UP000185696"/>
    </source>
</evidence>
<evidence type="ECO:0000313" key="5">
    <source>
        <dbReference type="EMBL" id="OLF13200.1"/>
    </source>
</evidence>
<evidence type="ECO:0000256" key="3">
    <source>
        <dbReference type="ARBA" id="ARBA00023163"/>
    </source>
</evidence>
<evidence type="ECO:0000256" key="1">
    <source>
        <dbReference type="ARBA" id="ARBA00023015"/>
    </source>
</evidence>
<dbReference type="Proteomes" id="UP000185696">
    <property type="component" value="Unassembled WGS sequence"/>
</dbReference>
<organism evidence="5 6">
    <name type="scientific">Actinophytocola xinjiangensis</name>
    <dbReference type="NCBI Taxonomy" id="485602"/>
    <lineage>
        <taxon>Bacteria</taxon>
        <taxon>Bacillati</taxon>
        <taxon>Actinomycetota</taxon>
        <taxon>Actinomycetes</taxon>
        <taxon>Pseudonocardiales</taxon>
        <taxon>Pseudonocardiaceae</taxon>
    </lineage>
</organism>
<dbReference type="EMBL" id="MSIF01000002">
    <property type="protein sequence ID" value="OLF13200.1"/>
    <property type="molecule type" value="Genomic_DNA"/>
</dbReference>